<name>A0A1X6ZT65_9RHOB</name>
<dbReference type="NCBIfam" id="TIGR00066">
    <property type="entry name" value="g_glut_trans"/>
    <property type="match status" value="1"/>
</dbReference>
<evidence type="ECO:0000256" key="4">
    <source>
        <dbReference type="ARBA" id="ARBA00022679"/>
    </source>
</evidence>
<feature type="binding site" evidence="10">
    <location>
        <position position="128"/>
    </location>
    <ligand>
        <name>L-glutamate</name>
        <dbReference type="ChEBI" id="CHEBI:29985"/>
    </ligand>
</feature>
<comment type="pathway">
    <text evidence="11">Sulfur metabolism; glutathione metabolism.</text>
</comment>
<comment type="catalytic activity">
    <reaction evidence="2 11">
        <text>glutathione + H2O = L-cysteinylglycine + L-glutamate</text>
        <dbReference type="Rhea" id="RHEA:28807"/>
        <dbReference type="ChEBI" id="CHEBI:15377"/>
        <dbReference type="ChEBI" id="CHEBI:29985"/>
        <dbReference type="ChEBI" id="CHEBI:57925"/>
        <dbReference type="ChEBI" id="CHEBI:61694"/>
        <dbReference type="EC" id="3.4.19.13"/>
    </reaction>
</comment>
<dbReference type="AlphaFoldDB" id="A0A1X6ZT65"/>
<dbReference type="Proteomes" id="UP000194012">
    <property type="component" value="Unassembled WGS sequence"/>
</dbReference>
<evidence type="ECO:0000313" key="13">
    <source>
        <dbReference type="EMBL" id="SLN60137.1"/>
    </source>
</evidence>
<evidence type="ECO:0000256" key="7">
    <source>
        <dbReference type="ARBA" id="ARBA00023315"/>
    </source>
</evidence>
<evidence type="ECO:0000256" key="1">
    <source>
        <dbReference type="ARBA" id="ARBA00001049"/>
    </source>
</evidence>
<keyword evidence="6 11" id="KW-0865">Zymogen</keyword>
<keyword evidence="4 11" id="KW-0808">Transferase</keyword>
<reference evidence="14" key="1">
    <citation type="submission" date="2017-03" db="EMBL/GenBank/DDBJ databases">
        <authorList>
            <person name="Rodrigo-Torres L."/>
            <person name="Arahal R.D."/>
            <person name="Lucena T."/>
        </authorList>
    </citation>
    <scope>NUCLEOTIDE SEQUENCE [LARGE SCALE GENOMIC DNA]</scope>
    <source>
        <strain evidence="14">CECT 8370</strain>
    </source>
</reference>
<dbReference type="OrthoDB" id="9781342at2"/>
<proteinExistence type="inferred from homology"/>
<feature type="signal peptide" evidence="12">
    <location>
        <begin position="1"/>
        <end position="21"/>
    </location>
</feature>
<sequence>MRLKMLVTGMVLALALGPAQAQQAADAIAPEGAAAGLAQVTPRLAASRALKDAGLPVEAENWMIAAANPLAVDAGARVLATGGTAADAMIAVQAVLGLVEPQSSGLGGGAFLVWHDGASGKITTLDGRETAPLAATPKLFLDEAGQPLKFFDAVVGGRSVGTPGTPALMAEAHRRWGRADWPGLFDEAITLADGGFAVSSRLASLIAGDAERLSRFEDTRDYFLPGGAALRAGQTLRNPEYADTLRLLATTGARGFYSGEMALDIAERVQRTGKSSGVLAPIDLAIYRVKERPAVCAPYRGYEVCGMGPPSSGAVAVGQILGLLEGYDLAALGAENPEAWRLIGDASRLAFADRGRYLADSDFVPVPVKGLLAGGYLAERAKLLGGDDALPEVSPGTPEFDHALNWGDDQSIELPSTSHISIYDRYGNALSMTTTIENGFGSRLMMGGFLLNNELTDFSFATHDNGRPIANRVEPGKRPRSSMAPTILRKDGKPVLIIGSPGGSRIIGYVAKSIIAWVDWGMDVQTAIGLPHLVNRFGSYDLEAGTSAGALAAPLGEMGYEVGLRDLTSGLHAIEVGDTLLGGADPRREGLAYGE</sequence>
<comment type="catalytic activity">
    <reaction evidence="8 11">
        <text>an N-terminal (5-L-glutamyl)-[peptide] + an alpha-amino acid = 5-L-glutamyl amino acid + an N-terminal L-alpha-aminoacyl-[peptide]</text>
        <dbReference type="Rhea" id="RHEA:23904"/>
        <dbReference type="Rhea" id="RHEA-COMP:9780"/>
        <dbReference type="Rhea" id="RHEA-COMP:9795"/>
        <dbReference type="ChEBI" id="CHEBI:77644"/>
        <dbReference type="ChEBI" id="CHEBI:78597"/>
        <dbReference type="ChEBI" id="CHEBI:78599"/>
        <dbReference type="ChEBI" id="CHEBI:78608"/>
        <dbReference type="EC" id="2.3.2.2"/>
    </reaction>
</comment>
<keyword evidence="12" id="KW-0732">Signal</keyword>
<dbReference type="Gene3D" id="1.10.246.130">
    <property type="match status" value="1"/>
</dbReference>
<evidence type="ECO:0000256" key="11">
    <source>
        <dbReference type="RuleBase" id="RU368036"/>
    </source>
</evidence>
<evidence type="ECO:0000256" key="12">
    <source>
        <dbReference type="SAM" id="SignalP"/>
    </source>
</evidence>
<dbReference type="InterPro" id="IPR043138">
    <property type="entry name" value="GGT_lsub"/>
</dbReference>
<keyword evidence="14" id="KW-1185">Reference proteome</keyword>
<dbReference type="InterPro" id="IPR000101">
    <property type="entry name" value="GGT_peptidase"/>
</dbReference>
<dbReference type="Pfam" id="PF01019">
    <property type="entry name" value="G_glu_transpept"/>
    <property type="match status" value="1"/>
</dbReference>
<dbReference type="PANTHER" id="PTHR43199">
    <property type="entry name" value="GLUTATHIONE HYDROLASE"/>
    <property type="match status" value="1"/>
</dbReference>
<keyword evidence="7 11" id="KW-0012">Acyltransferase</keyword>
<dbReference type="SUPFAM" id="SSF56235">
    <property type="entry name" value="N-terminal nucleophile aminohydrolases (Ntn hydrolases)"/>
    <property type="match status" value="1"/>
</dbReference>
<dbReference type="GO" id="GO:0006751">
    <property type="term" value="P:glutathione catabolic process"/>
    <property type="evidence" value="ECO:0007669"/>
    <property type="project" value="UniProtKB-UniRule"/>
</dbReference>
<evidence type="ECO:0000256" key="5">
    <source>
        <dbReference type="ARBA" id="ARBA00022801"/>
    </source>
</evidence>
<evidence type="ECO:0000313" key="14">
    <source>
        <dbReference type="Proteomes" id="UP000194012"/>
    </source>
</evidence>
<dbReference type="InterPro" id="IPR051792">
    <property type="entry name" value="GGT_bact"/>
</dbReference>
<dbReference type="PRINTS" id="PR01210">
    <property type="entry name" value="GGTRANSPTASE"/>
</dbReference>
<dbReference type="InterPro" id="IPR029055">
    <property type="entry name" value="Ntn_hydrolases_N"/>
</dbReference>
<accession>A0A1X6ZT65</accession>
<dbReference type="RefSeq" id="WP_085827745.1">
    <property type="nucleotide sequence ID" value="NZ_FWFJ01000029.1"/>
</dbReference>
<feature type="active site" description="Nucleophile" evidence="9">
    <location>
        <position position="417"/>
    </location>
</feature>
<dbReference type="GO" id="GO:0006750">
    <property type="term" value="P:glutathione biosynthetic process"/>
    <property type="evidence" value="ECO:0007669"/>
    <property type="project" value="UniProtKB-KW"/>
</dbReference>
<evidence type="ECO:0000256" key="10">
    <source>
        <dbReference type="PIRSR" id="PIRSR600101-2"/>
    </source>
</evidence>
<evidence type="ECO:0000256" key="8">
    <source>
        <dbReference type="ARBA" id="ARBA00047417"/>
    </source>
</evidence>
<dbReference type="GO" id="GO:0103068">
    <property type="term" value="F:leukotriene C4 gamma-glutamyl transferase activity"/>
    <property type="evidence" value="ECO:0007669"/>
    <property type="project" value="UniProtKB-EC"/>
</dbReference>
<comment type="similarity">
    <text evidence="3 11">Belongs to the gamma-glutamyltransferase family.</text>
</comment>
<feature type="binding site" evidence="10">
    <location>
        <position position="503"/>
    </location>
    <ligand>
        <name>L-glutamate</name>
        <dbReference type="ChEBI" id="CHEBI:29985"/>
    </ligand>
</feature>
<dbReference type="PANTHER" id="PTHR43199:SF1">
    <property type="entry name" value="GLUTATHIONE HYDROLASE PROENZYME"/>
    <property type="match status" value="1"/>
</dbReference>
<feature type="binding site" evidence="10">
    <location>
        <begin position="481"/>
        <end position="482"/>
    </location>
    <ligand>
        <name>L-glutamate</name>
        <dbReference type="ChEBI" id="CHEBI:29985"/>
    </ligand>
</feature>
<organism evidence="13 14">
    <name type="scientific">Roseovarius gaetbuli</name>
    <dbReference type="NCBI Taxonomy" id="1356575"/>
    <lineage>
        <taxon>Bacteria</taxon>
        <taxon>Pseudomonadati</taxon>
        <taxon>Pseudomonadota</taxon>
        <taxon>Alphaproteobacteria</taxon>
        <taxon>Rhodobacterales</taxon>
        <taxon>Roseobacteraceae</taxon>
        <taxon>Roseovarius</taxon>
    </lineage>
</organism>
<protein>
    <recommendedName>
        <fullName evidence="11">Glutathione hydrolase proenzyme</fullName>
        <ecNumber evidence="11">2.3.2.2</ecNumber>
        <ecNumber evidence="11">3.4.19.13</ecNumber>
    </recommendedName>
    <component>
        <recommendedName>
            <fullName evidence="11">Glutathione hydrolase large chain</fullName>
        </recommendedName>
    </component>
    <component>
        <recommendedName>
            <fullName evidence="11">Glutathione hydrolase small chain</fullName>
        </recommendedName>
    </component>
</protein>
<comment type="subunit">
    <text evidence="11">This enzyme consists of two polypeptide chains, which are synthesized in precursor form from a single polypeptide.</text>
</comment>
<comment type="catalytic activity">
    <reaction evidence="1 11">
        <text>an S-substituted glutathione + H2O = an S-substituted L-cysteinylglycine + L-glutamate</text>
        <dbReference type="Rhea" id="RHEA:59468"/>
        <dbReference type="ChEBI" id="CHEBI:15377"/>
        <dbReference type="ChEBI" id="CHEBI:29985"/>
        <dbReference type="ChEBI" id="CHEBI:90779"/>
        <dbReference type="ChEBI" id="CHEBI:143103"/>
        <dbReference type="EC" id="3.4.19.13"/>
    </reaction>
</comment>
<feature type="chain" id="PRO_5012191606" description="Glutathione hydrolase proenzyme" evidence="12">
    <location>
        <begin position="22"/>
        <end position="595"/>
    </location>
</feature>
<dbReference type="GO" id="GO:0036374">
    <property type="term" value="F:glutathione hydrolase activity"/>
    <property type="evidence" value="ECO:0007669"/>
    <property type="project" value="UniProtKB-UniRule"/>
</dbReference>
<evidence type="ECO:0000256" key="2">
    <source>
        <dbReference type="ARBA" id="ARBA00001089"/>
    </source>
</evidence>
<feature type="binding site" evidence="10">
    <location>
        <position position="457"/>
    </location>
    <ligand>
        <name>L-glutamate</name>
        <dbReference type="ChEBI" id="CHEBI:29985"/>
    </ligand>
</feature>
<keyword evidence="11" id="KW-0317">Glutathione biosynthesis</keyword>
<dbReference type="EMBL" id="FWFJ01000029">
    <property type="protein sequence ID" value="SLN60137.1"/>
    <property type="molecule type" value="Genomic_DNA"/>
</dbReference>
<comment type="PTM">
    <text evidence="11">Cleaved by autocatalysis into a large and a small subunit.</text>
</comment>
<evidence type="ECO:0000256" key="3">
    <source>
        <dbReference type="ARBA" id="ARBA00009381"/>
    </source>
</evidence>
<keyword evidence="5 11" id="KW-0378">Hydrolase</keyword>
<evidence type="ECO:0000256" key="9">
    <source>
        <dbReference type="PIRSR" id="PIRSR600101-1"/>
    </source>
</evidence>
<dbReference type="EC" id="3.4.19.13" evidence="11"/>
<evidence type="ECO:0000256" key="6">
    <source>
        <dbReference type="ARBA" id="ARBA00023145"/>
    </source>
</evidence>
<gene>
    <name evidence="13" type="primary">ggt</name>
    <name evidence="13" type="ORF">ROG8370_02767</name>
</gene>
<dbReference type="EC" id="2.3.2.2" evidence="11"/>
<dbReference type="Gene3D" id="3.60.20.40">
    <property type="match status" value="1"/>
</dbReference>
<dbReference type="UniPathway" id="UPA00204"/>
<dbReference type="InterPro" id="IPR043137">
    <property type="entry name" value="GGT_ssub_C"/>
</dbReference>